<dbReference type="Proteomes" id="UP001283366">
    <property type="component" value="Unassembled WGS sequence"/>
</dbReference>
<sequence>MQTNKIKELEYILDMADLAVLALSSILLTDYKGVSALQKGILEISRKATQLIEQETCMEQALQ</sequence>
<evidence type="ECO:0000313" key="4">
    <source>
        <dbReference type="Proteomes" id="UP001283366"/>
    </source>
</evidence>
<dbReference type="Proteomes" id="UP000196125">
    <property type="component" value="Unassembled WGS sequence"/>
</dbReference>
<evidence type="ECO:0000313" key="1">
    <source>
        <dbReference type="EMBL" id="MDW6004540.1"/>
    </source>
</evidence>
<dbReference type="EMBL" id="FXXI01000003">
    <property type="protein sequence ID" value="SMS00828.1"/>
    <property type="molecule type" value="Genomic_DNA"/>
</dbReference>
<proteinExistence type="predicted"/>
<dbReference type="EMBL" id="JAWRCO010000002">
    <property type="protein sequence ID" value="MDW6004540.1"/>
    <property type="molecule type" value="Genomic_DNA"/>
</dbReference>
<accession>A0A1Y6IT74</accession>
<gene>
    <name evidence="1" type="ORF">SBX37_16915</name>
    <name evidence="2" type="ORF">VIM7927_02099</name>
</gene>
<dbReference type="AlphaFoldDB" id="A0A1Y6IT74"/>
<name>A0A1Y6IT74_9VIBR</name>
<dbReference type="OrthoDB" id="5904055at2"/>
<protein>
    <submittedName>
        <fullName evidence="2">Uncharacterized protein</fullName>
    </submittedName>
</protein>
<dbReference type="RefSeq" id="WP_087480883.1">
    <property type="nucleotide sequence ID" value="NZ_AP024884.1"/>
</dbReference>
<evidence type="ECO:0000313" key="2">
    <source>
        <dbReference type="EMBL" id="SMS00828.1"/>
    </source>
</evidence>
<reference evidence="2 3" key="1">
    <citation type="submission" date="2017-05" db="EMBL/GenBank/DDBJ databases">
        <authorList>
            <person name="Song R."/>
            <person name="Chenine A.L."/>
            <person name="Ruprecht R.M."/>
        </authorList>
    </citation>
    <scope>NUCLEOTIDE SEQUENCE [LARGE SCALE GENOMIC DNA]</scope>
    <source>
        <strain evidence="2 3">CECT 7927</strain>
    </source>
</reference>
<organism evidence="2 3">
    <name type="scientific">Vibrio mangrovi</name>
    <dbReference type="NCBI Taxonomy" id="474394"/>
    <lineage>
        <taxon>Bacteria</taxon>
        <taxon>Pseudomonadati</taxon>
        <taxon>Pseudomonadota</taxon>
        <taxon>Gammaproteobacteria</taxon>
        <taxon>Vibrionales</taxon>
        <taxon>Vibrionaceae</taxon>
        <taxon>Vibrio</taxon>
    </lineage>
</organism>
<reference evidence="1 4" key="2">
    <citation type="submission" date="2023-11" db="EMBL/GenBank/DDBJ databases">
        <title>Plant-associative lifestyle of Vibrio porteresiae and its evolutionary dynamics.</title>
        <authorList>
            <person name="Rameshkumar N."/>
            <person name="Kirti K."/>
        </authorList>
    </citation>
    <scope>NUCLEOTIDE SEQUENCE [LARGE SCALE GENOMIC DNA]</scope>
    <source>
        <strain evidence="1 4">MSSRF38</strain>
    </source>
</reference>
<evidence type="ECO:0000313" key="3">
    <source>
        <dbReference type="Proteomes" id="UP000196125"/>
    </source>
</evidence>
<keyword evidence="4" id="KW-1185">Reference proteome</keyword>